<accession>A0ABW7D491</accession>
<reference evidence="1 2" key="1">
    <citation type="submission" date="2024-10" db="EMBL/GenBank/DDBJ databases">
        <title>Whole genome of Pseudomonas sp Strain RB5.</title>
        <authorList>
            <person name="Selami N."/>
        </authorList>
    </citation>
    <scope>NUCLEOTIDE SEQUENCE [LARGE SCALE GENOMIC DNA]</scope>
    <source>
        <strain evidence="1 2">RB5</strain>
    </source>
</reference>
<gene>
    <name evidence="1" type="ORF">ACGSLL_00920</name>
</gene>
<keyword evidence="2" id="KW-1185">Reference proteome</keyword>
<evidence type="ECO:0000313" key="1">
    <source>
        <dbReference type="EMBL" id="MFG6202898.1"/>
    </source>
</evidence>
<evidence type="ECO:0008006" key="3">
    <source>
        <dbReference type="Google" id="ProtNLM"/>
    </source>
</evidence>
<dbReference type="EMBL" id="JBIEIL010000001">
    <property type="protein sequence ID" value="MFG6202898.1"/>
    <property type="molecule type" value="Genomic_DNA"/>
</dbReference>
<name>A0ABW7D491_9PSED</name>
<comment type="caution">
    <text evidence="1">The sequence shown here is derived from an EMBL/GenBank/DDBJ whole genome shotgun (WGS) entry which is preliminary data.</text>
</comment>
<protein>
    <recommendedName>
        <fullName evidence="3">Ig-like domain repeat protein</fullName>
    </recommendedName>
</protein>
<proteinExistence type="predicted"/>
<organism evidence="1 2">
    <name type="scientific">Pseudomonas retamae</name>
    <dbReference type="NCBI Taxonomy" id="702110"/>
    <lineage>
        <taxon>Bacteria</taxon>
        <taxon>Pseudomonadati</taxon>
        <taxon>Pseudomonadota</taxon>
        <taxon>Gammaproteobacteria</taxon>
        <taxon>Pseudomonadales</taxon>
        <taxon>Pseudomonadaceae</taxon>
        <taxon>Pseudomonas</taxon>
    </lineage>
</organism>
<dbReference type="Proteomes" id="UP001605918">
    <property type="component" value="Unassembled WGS sequence"/>
</dbReference>
<evidence type="ECO:0000313" key="2">
    <source>
        <dbReference type="Proteomes" id="UP001605918"/>
    </source>
</evidence>
<sequence>MAIARNDEALVLYPATIELATDGVISDPAPPAGVTVEGVPLGIFKEVTRANGTLAAAVKVLVDPPLDTRLYEEITLWLNGTQIGLPQNVVDDIMTFDLFQSELRDNAINVLQYKLKTHGGNISESTELWALYSATLPGGNNVPGAGAHPALAIRFPPELGNPASIGKDEVEKGVQLTFDYPYRKAHDTIIYEINRERFTYTVRPDEIDKPVSVLIDRAKFEMIGSLDNCPFSYTLVDQLLNATHNRRWSTFIFANIDLERVVLPMPLLREKAADNTDDPYIVDLKKLDGGPLLVVVRPNHSLYELGDWVTAYYQLDDSVEKATEGGAFPADDFGGLDPCIVYIPNDQLISGKSLQVRFVVERPKGNVIGTSRTAMADIIGEAAPELAPPTIKQASGTSLDPLDAQNALTAVIDYVGMLVDDKITVTWAAAAGTPADGSHTTAPWPVATVGPQEIPLLQSVVAFNLGKPVTVSYTVIRGSGEPVPSLQLTLTVQSLQQKDLPRPEIDGMPGEVLDVHALIDTASTRIAKWALIALGQKLWMRYFGTKADNSPYSSQTYNATPVPSAGLPNGMSPNAPVVDLRGLKDGSELKIEFKVTFDRGTNEAAAQTFPVRTYTLKAVEEVIPTITSVKGSPSGDDIPAGGQTVETAIILSGTATPGTKIDLANYGTLMPNTEMQTDSKGKWTFTLTTLIAGTTYSLSARRKDGTLSNTWNIVVVASVVPTLDDVLDDKGVDVPEGKTTVSTELTLKGTASLGQKINIRDGTGAGSATRGTATADGVTGIWELSITVPLGARRLYAEACYPSNPVYSNVRNLTVTEDVVPTINSVKGAVNGENIPQDGTTGVTTIVLSGIAAKGQEVKLIDNTVPKGQAIADLISGIWKLTVENLSIGQHEFTAKALYGTYKESTPWKLRVKDVDIENFEGVKNIELFSPGEFANAGKLKMTFVSASNSGLLAIEEPYGQFPPMGGRMFYAWVPFNGWSITYQLDLIGRTTSRIRFWLFLWPGKPDSSDTTIAFLNSSGTTLLTKNVQAISPERAQEIDSGTLSAIASVRIKAYKSAYIDNVEFSN</sequence>
<dbReference type="RefSeq" id="WP_394502233.1">
    <property type="nucleotide sequence ID" value="NZ_JBIEIL010000001.1"/>
</dbReference>